<dbReference type="RefSeq" id="WP_345316217.1">
    <property type="nucleotide sequence ID" value="NZ_BAABLF010000006.1"/>
</dbReference>
<proteinExistence type="predicted"/>
<dbReference type="EMBL" id="BAABLF010000006">
    <property type="protein sequence ID" value="GAA5189737.1"/>
    <property type="molecule type" value="Genomic_DNA"/>
</dbReference>
<dbReference type="CDD" id="cd00291">
    <property type="entry name" value="SirA_YedF_YeeD"/>
    <property type="match status" value="1"/>
</dbReference>
<dbReference type="Proteomes" id="UP001501600">
    <property type="component" value="Unassembled WGS sequence"/>
</dbReference>
<dbReference type="Pfam" id="PF01206">
    <property type="entry name" value="TusA"/>
    <property type="match status" value="1"/>
</dbReference>
<dbReference type="SUPFAM" id="SSF64307">
    <property type="entry name" value="SirA-like"/>
    <property type="match status" value="1"/>
</dbReference>
<dbReference type="Gene3D" id="3.30.110.40">
    <property type="entry name" value="TusA-like domain"/>
    <property type="match status" value="1"/>
</dbReference>
<name>A0ABP9S2S3_9GAMM</name>
<evidence type="ECO:0000313" key="3">
    <source>
        <dbReference type="Proteomes" id="UP001501600"/>
    </source>
</evidence>
<evidence type="ECO:0000259" key="1">
    <source>
        <dbReference type="Pfam" id="PF01206"/>
    </source>
</evidence>
<accession>A0ABP9S2S3</accession>
<comment type="caution">
    <text evidence="2">The sequence shown here is derived from an EMBL/GenBank/DDBJ whole genome shotgun (WGS) entry which is preliminary data.</text>
</comment>
<feature type="domain" description="UPF0033" evidence="1">
    <location>
        <begin position="7"/>
        <end position="72"/>
    </location>
</feature>
<sequence>MSKSELTLDLRQERCPLAFVKAKLAIQAHDAMAPLTILISDPGTRRDVPRWLEKTGYHFELLTDPVDGLRVRVLSKQLGN</sequence>
<evidence type="ECO:0000313" key="2">
    <source>
        <dbReference type="EMBL" id="GAA5189737.1"/>
    </source>
</evidence>
<dbReference type="InterPro" id="IPR001455">
    <property type="entry name" value="TusA-like"/>
</dbReference>
<organism evidence="2 3">
    <name type="scientific">Ferrimonas gelatinilytica</name>
    <dbReference type="NCBI Taxonomy" id="1255257"/>
    <lineage>
        <taxon>Bacteria</taxon>
        <taxon>Pseudomonadati</taxon>
        <taxon>Pseudomonadota</taxon>
        <taxon>Gammaproteobacteria</taxon>
        <taxon>Alteromonadales</taxon>
        <taxon>Ferrimonadaceae</taxon>
        <taxon>Ferrimonas</taxon>
    </lineage>
</organism>
<dbReference type="InterPro" id="IPR036868">
    <property type="entry name" value="TusA-like_sf"/>
</dbReference>
<gene>
    <name evidence="2" type="ORF">GCM10025772_12850</name>
</gene>
<protein>
    <submittedName>
        <fullName evidence="2">Sulfurtransferase TusA family protein</fullName>
    </submittedName>
</protein>
<reference evidence="3" key="1">
    <citation type="journal article" date="2019" name="Int. J. Syst. Evol. Microbiol.">
        <title>The Global Catalogue of Microorganisms (GCM) 10K type strain sequencing project: providing services to taxonomists for standard genome sequencing and annotation.</title>
        <authorList>
            <consortium name="The Broad Institute Genomics Platform"/>
            <consortium name="The Broad Institute Genome Sequencing Center for Infectious Disease"/>
            <person name="Wu L."/>
            <person name="Ma J."/>
        </authorList>
    </citation>
    <scope>NUCLEOTIDE SEQUENCE [LARGE SCALE GENOMIC DNA]</scope>
    <source>
        <strain evidence="3">JCM 18720</strain>
    </source>
</reference>
<keyword evidence="3" id="KW-1185">Reference proteome</keyword>